<protein>
    <submittedName>
        <fullName evidence="3">Uncharacterized protein</fullName>
    </submittedName>
</protein>
<feature type="compositionally biased region" description="Polar residues" evidence="1">
    <location>
        <begin position="261"/>
        <end position="272"/>
    </location>
</feature>
<sequence length="588" mass="63383">MDWWSLFRKVRKVIFAFTAVTSLIWAIILSLYLSKEWNYFSILQRSIVLSLIGVNGVTALLLYLMIVVVFRMWKELVRIVFLLAIHIGTAVPFTLYGVRFSCNIFDTQLTCKIVDLAFLATAWSITGLLLGYTIYLCIMSRVPRPFPLITPNDLITGSTPSVSRSPSMSSVNSRTGLLARDTNGRSSSPASIRSADSQHSASGRTVPKRMFTAINGAPSHPEDALGRVRREQQFRRGQSYGAMGSPQHPRPSVGPILQSRFSGSTTASTRSFASPPPRAVSPVQSSVMSTLSRQSSAATTITPQRQPQMVLRAPHRPLLLNPNPFMDPLSRHGTPETALSGVSYSSAPGNLNLGHMAAYSPFAQPYAYSGYLGPYSVSTSAGVPPQLQPGARPDATHLANPFADPHPYSRSASSSSQYMTSMGPHISYAASPVGPPPRMHNATPSNASIHSMAPSLHFTNEHGHPIPGAVAHGQGQGSMHLPASAHMRMASDPVWRPYSAGARLSGPYDDVELPNPYNRGAEIRRYGSVPHVRSGSYGAPAYGGYGIGNGYVTYAPAGYTGQNMRSGGLGAANDARWREVVMRAAATP</sequence>
<dbReference type="Proteomes" id="UP000308197">
    <property type="component" value="Unassembled WGS sequence"/>
</dbReference>
<feature type="region of interest" description="Disordered" evidence="1">
    <location>
        <begin position="159"/>
        <end position="205"/>
    </location>
</feature>
<feature type="transmembrane region" description="Helical" evidence="2">
    <location>
        <begin position="116"/>
        <end position="138"/>
    </location>
</feature>
<feature type="transmembrane region" description="Helical" evidence="2">
    <location>
        <begin position="76"/>
        <end position="96"/>
    </location>
</feature>
<dbReference type="InParanoid" id="A0A5C3PI55"/>
<feature type="compositionally biased region" description="Low complexity" evidence="1">
    <location>
        <begin position="159"/>
        <end position="175"/>
    </location>
</feature>
<feature type="compositionally biased region" description="Low complexity" evidence="1">
    <location>
        <begin position="185"/>
        <end position="197"/>
    </location>
</feature>
<feature type="region of interest" description="Disordered" evidence="1">
    <location>
        <begin position="261"/>
        <end position="282"/>
    </location>
</feature>
<evidence type="ECO:0000313" key="4">
    <source>
        <dbReference type="Proteomes" id="UP000308197"/>
    </source>
</evidence>
<feature type="transmembrane region" description="Helical" evidence="2">
    <location>
        <begin position="46"/>
        <end position="69"/>
    </location>
</feature>
<keyword evidence="2" id="KW-1133">Transmembrane helix</keyword>
<gene>
    <name evidence="3" type="ORF">K466DRAFT_27212</name>
</gene>
<organism evidence="3 4">
    <name type="scientific">Polyporus arcularius HHB13444</name>
    <dbReference type="NCBI Taxonomy" id="1314778"/>
    <lineage>
        <taxon>Eukaryota</taxon>
        <taxon>Fungi</taxon>
        <taxon>Dikarya</taxon>
        <taxon>Basidiomycota</taxon>
        <taxon>Agaricomycotina</taxon>
        <taxon>Agaricomycetes</taxon>
        <taxon>Polyporales</taxon>
        <taxon>Polyporaceae</taxon>
        <taxon>Polyporus</taxon>
    </lineage>
</organism>
<keyword evidence="2" id="KW-0472">Membrane</keyword>
<evidence type="ECO:0000256" key="1">
    <source>
        <dbReference type="SAM" id="MobiDB-lite"/>
    </source>
</evidence>
<name>A0A5C3PI55_9APHY</name>
<keyword evidence="4" id="KW-1185">Reference proteome</keyword>
<accession>A0A5C3PI55</accession>
<keyword evidence="2" id="KW-0812">Transmembrane</keyword>
<evidence type="ECO:0000313" key="3">
    <source>
        <dbReference type="EMBL" id="TFK89465.1"/>
    </source>
</evidence>
<dbReference type="STRING" id="1314778.A0A5C3PI55"/>
<dbReference type="AlphaFoldDB" id="A0A5C3PI55"/>
<reference evidence="3 4" key="1">
    <citation type="journal article" date="2019" name="Nat. Ecol. Evol.">
        <title>Megaphylogeny resolves global patterns of mushroom evolution.</title>
        <authorList>
            <person name="Varga T."/>
            <person name="Krizsan K."/>
            <person name="Foldi C."/>
            <person name="Dima B."/>
            <person name="Sanchez-Garcia M."/>
            <person name="Sanchez-Ramirez S."/>
            <person name="Szollosi G.J."/>
            <person name="Szarkandi J.G."/>
            <person name="Papp V."/>
            <person name="Albert L."/>
            <person name="Andreopoulos W."/>
            <person name="Angelini C."/>
            <person name="Antonin V."/>
            <person name="Barry K.W."/>
            <person name="Bougher N.L."/>
            <person name="Buchanan P."/>
            <person name="Buyck B."/>
            <person name="Bense V."/>
            <person name="Catcheside P."/>
            <person name="Chovatia M."/>
            <person name="Cooper J."/>
            <person name="Damon W."/>
            <person name="Desjardin D."/>
            <person name="Finy P."/>
            <person name="Geml J."/>
            <person name="Haridas S."/>
            <person name="Hughes K."/>
            <person name="Justo A."/>
            <person name="Karasinski D."/>
            <person name="Kautmanova I."/>
            <person name="Kiss B."/>
            <person name="Kocsube S."/>
            <person name="Kotiranta H."/>
            <person name="LaButti K.M."/>
            <person name="Lechner B.E."/>
            <person name="Liimatainen K."/>
            <person name="Lipzen A."/>
            <person name="Lukacs Z."/>
            <person name="Mihaltcheva S."/>
            <person name="Morgado L.N."/>
            <person name="Niskanen T."/>
            <person name="Noordeloos M.E."/>
            <person name="Ohm R.A."/>
            <person name="Ortiz-Santana B."/>
            <person name="Ovrebo C."/>
            <person name="Racz N."/>
            <person name="Riley R."/>
            <person name="Savchenko A."/>
            <person name="Shiryaev A."/>
            <person name="Soop K."/>
            <person name="Spirin V."/>
            <person name="Szebenyi C."/>
            <person name="Tomsovsky M."/>
            <person name="Tulloss R.E."/>
            <person name="Uehling J."/>
            <person name="Grigoriev I.V."/>
            <person name="Vagvolgyi C."/>
            <person name="Papp T."/>
            <person name="Martin F.M."/>
            <person name="Miettinen O."/>
            <person name="Hibbett D.S."/>
            <person name="Nagy L.G."/>
        </authorList>
    </citation>
    <scope>NUCLEOTIDE SEQUENCE [LARGE SCALE GENOMIC DNA]</scope>
    <source>
        <strain evidence="3 4">HHB13444</strain>
    </source>
</reference>
<evidence type="ECO:0000256" key="2">
    <source>
        <dbReference type="SAM" id="Phobius"/>
    </source>
</evidence>
<feature type="transmembrane region" description="Helical" evidence="2">
    <location>
        <begin position="12"/>
        <end position="34"/>
    </location>
</feature>
<dbReference type="EMBL" id="ML211075">
    <property type="protein sequence ID" value="TFK89465.1"/>
    <property type="molecule type" value="Genomic_DNA"/>
</dbReference>
<proteinExistence type="predicted"/>